<reference evidence="2" key="1">
    <citation type="journal article" date="2020" name="mSystems">
        <title>Genome- and Community-Level Interaction Insights into Carbon Utilization and Element Cycling Functions of Hydrothermarchaeota in Hydrothermal Sediment.</title>
        <authorList>
            <person name="Zhou Z."/>
            <person name="Liu Y."/>
            <person name="Xu W."/>
            <person name="Pan J."/>
            <person name="Luo Z.H."/>
            <person name="Li M."/>
        </authorList>
    </citation>
    <scope>NUCLEOTIDE SEQUENCE [LARGE SCALE GENOMIC DNA]</scope>
    <source>
        <strain evidence="2">SpSt-374</strain>
    </source>
</reference>
<keyword evidence="1" id="KW-0472">Membrane</keyword>
<keyword evidence="1" id="KW-0812">Transmembrane</keyword>
<accession>A0A7C3ZNW3</accession>
<name>A0A7C3ZNW3_9CYAN</name>
<sequence>MVKISDLMCISHGRPVSGWRVLGLCAGILMMAMIIGAQYDIWQQGNPGKTEFYVNVIFRR</sequence>
<organism evidence="2">
    <name type="scientific">Planktothricoides sp. SpSt-374</name>
    <dbReference type="NCBI Taxonomy" id="2282167"/>
    <lineage>
        <taxon>Bacteria</taxon>
        <taxon>Bacillati</taxon>
        <taxon>Cyanobacteriota</taxon>
        <taxon>Cyanophyceae</taxon>
        <taxon>Oscillatoriophycideae</taxon>
        <taxon>Oscillatoriales</taxon>
        <taxon>Oscillatoriaceae</taxon>
        <taxon>Planktothricoides</taxon>
    </lineage>
</organism>
<evidence type="ECO:0000256" key="1">
    <source>
        <dbReference type="SAM" id="Phobius"/>
    </source>
</evidence>
<dbReference type="EMBL" id="DSPX01000250">
    <property type="protein sequence ID" value="HGG03605.1"/>
    <property type="molecule type" value="Genomic_DNA"/>
</dbReference>
<feature type="transmembrane region" description="Helical" evidence="1">
    <location>
        <begin position="21"/>
        <end position="39"/>
    </location>
</feature>
<protein>
    <submittedName>
        <fullName evidence="2">Uncharacterized protein</fullName>
    </submittedName>
</protein>
<gene>
    <name evidence="2" type="ORF">ENR15_23945</name>
</gene>
<evidence type="ECO:0000313" key="2">
    <source>
        <dbReference type="EMBL" id="HGG03605.1"/>
    </source>
</evidence>
<comment type="caution">
    <text evidence="2">The sequence shown here is derived from an EMBL/GenBank/DDBJ whole genome shotgun (WGS) entry which is preliminary data.</text>
</comment>
<keyword evidence="1" id="KW-1133">Transmembrane helix</keyword>
<dbReference type="AlphaFoldDB" id="A0A7C3ZNW3"/>
<proteinExistence type="predicted"/>